<organism evidence="2 3">
    <name type="scientific">Testudinid alphaherpesvirus 3</name>
    <dbReference type="NCBI Taxonomy" id="2560801"/>
    <lineage>
        <taxon>Viruses</taxon>
        <taxon>Duplodnaviria</taxon>
        <taxon>Heunggongvirae</taxon>
        <taxon>Peploviricota</taxon>
        <taxon>Herviviricetes</taxon>
        <taxon>Herpesvirales</taxon>
        <taxon>Orthoherpesviridae</taxon>
        <taxon>Alphaherpesvirinae</taxon>
        <taxon>Scutavirus</taxon>
        <taxon>Scutavirus testudinidalpha3</taxon>
    </lineage>
</organism>
<evidence type="ECO:0000313" key="2">
    <source>
        <dbReference type="EMBL" id="AIU39350.1"/>
    </source>
</evidence>
<reference evidence="2 3" key="1">
    <citation type="journal article" date="2015" name="J. Virol.">
        <title>The Genome of a Tortoise Herpesvirus (Testudinid Herpesvirus 3) Has a Novel Structure and Contains a Large Region That Is Not Required for Replication In Vitro or Virulence In Vivo.</title>
        <authorList>
            <person name="Gandar F."/>
            <person name="Wilkie G.S."/>
            <person name="Gatherer D."/>
            <person name="Kerr K."/>
            <person name="Marlier D."/>
            <person name="Diez M."/>
            <person name="Marschang R.E."/>
            <person name="Mast J."/>
            <person name="Dewals B.G."/>
            <person name="Davison A.J."/>
            <person name="Vanderplasschen A.F."/>
        </authorList>
    </citation>
    <scope>NUCLEOTIDE SEQUENCE [LARGE SCALE GENOMIC DNA]</scope>
    <source>
        <strain evidence="2 3">4295/7R</strain>
    </source>
</reference>
<feature type="compositionally biased region" description="Low complexity" evidence="1">
    <location>
        <begin position="31"/>
        <end position="41"/>
    </location>
</feature>
<evidence type="ECO:0000313" key="3">
    <source>
        <dbReference type="Proteomes" id="UP000240599"/>
    </source>
</evidence>
<gene>
    <name evidence="2" type="primary">UL37</name>
</gene>
<dbReference type="GO" id="GO:0019068">
    <property type="term" value="P:virion assembly"/>
    <property type="evidence" value="ECO:0007669"/>
    <property type="project" value="InterPro"/>
</dbReference>
<dbReference type="Proteomes" id="UP000240599">
    <property type="component" value="Segment"/>
</dbReference>
<feature type="region of interest" description="Disordered" evidence="1">
    <location>
        <begin position="1"/>
        <end position="50"/>
    </location>
</feature>
<name>A0A0M3MWQ1_9ALPH</name>
<dbReference type="Pfam" id="PF03970">
    <property type="entry name" value="Herpes_UL37_1"/>
    <property type="match status" value="1"/>
</dbReference>
<evidence type="ECO:0000256" key="1">
    <source>
        <dbReference type="SAM" id="MobiDB-lite"/>
    </source>
</evidence>
<sequence>MAGRKTRTRLPTDDNPSRTKSRSPSRRSRSKSPLSIKSRSPVRSSGDFKDDSSEHGLLSVFANNIAQILDTDDYRRRDLSEVKSKVATYIIQFISADTKLTYTELRDKDLVKRAFVLLKTGTQYNDPWVIYAYKNYIYFLMRKLKINWENNYITQTDRLRKLAADIYDLTVSVGGPKISENDSRLNFSIYSTNFQLWCTQFPRVINKATETMYQKSFEPSKIITSLVDRRFDMLYDHEFVQGAFQFVAHKFNWVVQYNILIDLIKRAKLSAKPIDIVLIIMGLSDEFELTGSPHLTTLGPDTLQLFSDVLSTINLEAALLEAPGSGYLPPCPECKRVARSMISKKPVEIPPNDTMVSWVFDVGFGFLTTHVSPKYYAFCVPTIITLYRTRRPIEQEFTKKISEFIVLLDDLNQVIHNLGSDSLYDIMEHLTVMGFTRINCQRYVMAMMDGPGLSQPMGITEELLQRLTSIAYLGHWIHHLYEHYSISHQYVEIYKLAIATISNQIDLFNKINMINYYSYVLTALKKLAPTVHLDKLKAIAEENAKFFHSIKSVKGESLATNSVAANTFETIYDAHVSDQWDRSIKNEYNKGVTYSGPQEAFRHTPKQLYGFITTLIPGASVSNEAMVADPDFPQYFIALTVRGMIEQSLSLQYSYESTTQILGLIDWLNSYGISLMNTRSDYRKYLSALINILNHIQNTSLELEQSTAHSLETILTSLSTTIDESREMLPVEIRPHALEIGPDNTYLRGIYDLSYGRAYELIGNEITETINKGVTHINRAMRQLIGLRNFFKASFVLSDDDNISISIGGDELGTWRITTIIHRLGGAIRACMETISTVSGLEEVLSGQAERVQDLINTINNKTQQSKSHTTKRIFSTIVEKFVELLTGISVGIQSLREFVDRVTTQTMVQPLELLSELNSLMSYFTSADVRKVDGPAALINIFNMGNELFVSMAKRRTTNSLNEAVLARAVGQNKQAVRDGVMDILENTRDDNEPVFHPSTRTTLTDSSDLFNWSEFNTDPLLRNIDVQQGGSYDILERKTKLITINDILSTIDGM</sequence>
<dbReference type="EMBL" id="KM924293">
    <property type="protein sequence ID" value="AIU39350.1"/>
    <property type="molecule type" value="Genomic_DNA"/>
</dbReference>
<feature type="compositionally biased region" description="Basic residues" evidence="1">
    <location>
        <begin position="19"/>
        <end position="30"/>
    </location>
</feature>
<proteinExistence type="predicted"/>
<protein>
    <submittedName>
        <fullName evidence="2">Tegument protein UL37</fullName>
    </submittedName>
</protein>
<dbReference type="InterPro" id="IPR005655">
    <property type="entry name" value="Herpes_UL37"/>
</dbReference>
<accession>A0A0M3MWQ1</accession>